<dbReference type="Pfam" id="PF01370">
    <property type="entry name" value="Epimerase"/>
    <property type="match status" value="1"/>
</dbReference>
<name>A0A6N3FUU6_CLOSY</name>
<evidence type="ECO:0000259" key="6">
    <source>
        <dbReference type="Pfam" id="PF01370"/>
    </source>
</evidence>
<keyword evidence="2" id="KW-0210">Decarboxylase</keyword>
<dbReference type="EC" id="4.2.1.46" evidence="7"/>
<dbReference type="Gene3D" id="3.40.50.720">
    <property type="entry name" value="NAD(P)-binding Rossmann-like Domain"/>
    <property type="match status" value="1"/>
</dbReference>
<dbReference type="RefSeq" id="WP_156684749.1">
    <property type="nucleotide sequence ID" value="NZ_CACRUA010000029.1"/>
</dbReference>
<reference evidence="7" key="1">
    <citation type="submission" date="2019-11" db="EMBL/GenBank/DDBJ databases">
        <authorList>
            <person name="Feng L."/>
        </authorList>
    </citation>
    <scope>NUCLEOTIDE SEQUENCE</scope>
    <source>
        <strain evidence="7">CsymbiosumLFYP84</strain>
    </source>
</reference>
<gene>
    <name evidence="7" type="primary">rfbB_2</name>
    <name evidence="7" type="ORF">CSLFYP84_02705</name>
</gene>
<feature type="domain" description="NAD-dependent epimerase/dehydratase" evidence="6">
    <location>
        <begin position="26"/>
        <end position="267"/>
    </location>
</feature>
<evidence type="ECO:0000256" key="4">
    <source>
        <dbReference type="ARBA" id="ARBA00023239"/>
    </source>
</evidence>
<feature type="transmembrane region" description="Helical" evidence="5">
    <location>
        <begin position="26"/>
        <end position="44"/>
    </location>
</feature>
<dbReference type="PANTHER" id="PTHR43078">
    <property type="entry name" value="UDP-GLUCURONIC ACID DECARBOXYLASE-RELATED"/>
    <property type="match status" value="1"/>
</dbReference>
<dbReference type="InterPro" id="IPR036291">
    <property type="entry name" value="NAD(P)-bd_dom_sf"/>
</dbReference>
<dbReference type="GO" id="GO:0042732">
    <property type="term" value="P:D-xylose metabolic process"/>
    <property type="evidence" value="ECO:0007669"/>
    <property type="project" value="InterPro"/>
</dbReference>
<dbReference type="SUPFAM" id="SSF51735">
    <property type="entry name" value="NAD(P)-binding Rossmann-fold domains"/>
    <property type="match status" value="1"/>
</dbReference>
<comment type="cofactor">
    <cofactor evidence="1">
        <name>NAD(+)</name>
        <dbReference type="ChEBI" id="CHEBI:57540"/>
    </cofactor>
</comment>
<evidence type="ECO:0000256" key="3">
    <source>
        <dbReference type="ARBA" id="ARBA00023027"/>
    </source>
</evidence>
<organism evidence="7">
    <name type="scientific">Clostridium symbiosum</name>
    <name type="common">Bacteroides symbiosus</name>
    <dbReference type="NCBI Taxonomy" id="1512"/>
    <lineage>
        <taxon>Bacteria</taxon>
        <taxon>Bacillati</taxon>
        <taxon>Bacillota</taxon>
        <taxon>Clostridia</taxon>
        <taxon>Lachnospirales</taxon>
        <taxon>Lachnospiraceae</taxon>
        <taxon>Otoolea</taxon>
    </lineage>
</organism>
<evidence type="ECO:0000256" key="1">
    <source>
        <dbReference type="ARBA" id="ARBA00001911"/>
    </source>
</evidence>
<evidence type="ECO:0000313" key="7">
    <source>
        <dbReference type="EMBL" id="VYU55825.1"/>
    </source>
</evidence>
<dbReference type="EMBL" id="CACRUA010000029">
    <property type="protein sequence ID" value="VYU55825.1"/>
    <property type="molecule type" value="Genomic_DNA"/>
</dbReference>
<proteinExistence type="predicted"/>
<dbReference type="InterPro" id="IPR001509">
    <property type="entry name" value="Epimerase_deHydtase"/>
</dbReference>
<dbReference type="InterPro" id="IPR044516">
    <property type="entry name" value="UXS-like"/>
</dbReference>
<keyword evidence="3" id="KW-0520">NAD</keyword>
<dbReference type="GO" id="GO:0070403">
    <property type="term" value="F:NAD+ binding"/>
    <property type="evidence" value="ECO:0007669"/>
    <property type="project" value="InterPro"/>
</dbReference>
<accession>A0A6N3FUU6</accession>
<dbReference type="GO" id="GO:0048040">
    <property type="term" value="F:UDP-glucuronate decarboxylase activity"/>
    <property type="evidence" value="ECO:0007669"/>
    <property type="project" value="TreeGrafter"/>
</dbReference>
<keyword evidence="4 7" id="KW-0456">Lyase</keyword>
<dbReference type="GO" id="GO:0005737">
    <property type="term" value="C:cytoplasm"/>
    <property type="evidence" value="ECO:0007669"/>
    <property type="project" value="TreeGrafter"/>
</dbReference>
<protein>
    <submittedName>
        <fullName evidence="7">dTDP-glucose 4,6-dehydratase</fullName>
        <ecNumber evidence="7">4.2.1.46</ecNumber>
    </submittedName>
</protein>
<evidence type="ECO:0000256" key="2">
    <source>
        <dbReference type="ARBA" id="ARBA00022793"/>
    </source>
</evidence>
<dbReference type="GO" id="GO:0008460">
    <property type="term" value="F:dTDP-glucose 4,6-dehydratase activity"/>
    <property type="evidence" value="ECO:0007669"/>
    <property type="project" value="UniProtKB-EC"/>
</dbReference>
<keyword evidence="5" id="KW-0812">Transmembrane</keyword>
<dbReference type="AlphaFoldDB" id="A0A6N3FUU6"/>
<sequence length="341" mass="38326">MIEFIDDIQYVCDLHLPWNELKDKTVLVSGATGMIGSFLIYVLLNKKLNIKVIAVGRDEKRAKERFQDCWESNSFIFLTHDINEPLNIRENIDFIIHAASNTHPVLYAAEPVGTILTNLIGTKNMLDLATANKAIRVLFVSSVEIYGENRGDTEYFKEDYCGYIDCNTLRAGYPEGKRAGEALCQAYRKQYEIDIVIGRLSRTYGPTMLKSDTKAISQFIKKGADREDIVLKSEGKQLYSYSYVADAVGALMTILLKGKDGEVYNIADQASDITLKELAVYIADIAGKNVIYDLPDQLELEGYSKATKAIMDASKLNALGWKAHWDIETGLLKTLEYLSKR</sequence>
<keyword evidence="5" id="KW-0472">Membrane</keyword>
<keyword evidence="5" id="KW-1133">Transmembrane helix</keyword>
<dbReference type="PANTHER" id="PTHR43078:SF6">
    <property type="entry name" value="UDP-GLUCURONIC ACID DECARBOXYLASE 1"/>
    <property type="match status" value="1"/>
</dbReference>
<evidence type="ECO:0000256" key="5">
    <source>
        <dbReference type="SAM" id="Phobius"/>
    </source>
</evidence>